<name>A0A8T3V130_9ARCH</name>
<comment type="caution">
    <text evidence="2">The sequence shown here is derived from an EMBL/GenBank/DDBJ whole genome shotgun (WGS) entry which is preliminary data.</text>
</comment>
<keyword evidence="1" id="KW-0472">Membrane</keyword>
<feature type="transmembrane region" description="Helical" evidence="1">
    <location>
        <begin position="178"/>
        <end position="196"/>
    </location>
</feature>
<accession>A0A8T3V130</accession>
<feature type="transmembrane region" description="Helical" evidence="1">
    <location>
        <begin position="99"/>
        <end position="120"/>
    </location>
</feature>
<keyword evidence="1" id="KW-1133">Transmembrane helix</keyword>
<feature type="transmembrane region" description="Helical" evidence="1">
    <location>
        <begin position="6"/>
        <end position="27"/>
    </location>
</feature>
<evidence type="ECO:0000256" key="1">
    <source>
        <dbReference type="SAM" id="Phobius"/>
    </source>
</evidence>
<evidence type="ECO:0000313" key="2">
    <source>
        <dbReference type="EMBL" id="MBE5728118.1"/>
    </source>
</evidence>
<protein>
    <submittedName>
        <fullName evidence="2">Uncharacterized protein</fullName>
    </submittedName>
</protein>
<feature type="transmembrane region" description="Helical" evidence="1">
    <location>
        <begin position="71"/>
        <end position="92"/>
    </location>
</feature>
<organism evidence="2 3">
    <name type="scientific">Candidatus Acidifodinimicrobium mancum</name>
    <dbReference type="NCBI Taxonomy" id="2898728"/>
    <lineage>
        <taxon>Archaea</taxon>
        <taxon>Candidatus Parvarchaeota</taxon>
        <taxon>Candidatus Acidifodinimicrobiaceae</taxon>
        <taxon>Candidatus Acidifodinimicrobium</taxon>
    </lineage>
</organism>
<feature type="transmembrane region" description="Helical" evidence="1">
    <location>
        <begin position="39"/>
        <end position="65"/>
    </location>
</feature>
<dbReference type="EMBL" id="JADFAQ010000023">
    <property type="protein sequence ID" value="MBE5728118.1"/>
    <property type="molecule type" value="Genomic_DNA"/>
</dbReference>
<reference evidence="2 3" key="1">
    <citation type="submission" date="2020-09" db="EMBL/GenBank/DDBJ databases">
        <title>Genomic characterization of a novel Parvarchaeota family in acid mine drainage sediments.</title>
        <authorList>
            <person name="Luo Z.-H."/>
        </authorList>
    </citation>
    <scope>NUCLEOTIDE SEQUENCE [LARGE SCALE GENOMIC DNA]</scope>
    <source>
        <strain evidence="2">TL1-5_bins.178</strain>
    </source>
</reference>
<feature type="transmembrane region" description="Helical" evidence="1">
    <location>
        <begin position="126"/>
        <end position="157"/>
    </location>
</feature>
<proteinExistence type="predicted"/>
<evidence type="ECO:0000313" key="3">
    <source>
        <dbReference type="Proteomes" id="UP000763484"/>
    </source>
</evidence>
<dbReference type="AlphaFoldDB" id="A0A8T3V130"/>
<dbReference type="Proteomes" id="UP000763484">
    <property type="component" value="Unassembled WGS sequence"/>
</dbReference>
<gene>
    <name evidence="2" type="ORF">IHE50_01735</name>
</gene>
<keyword evidence="1" id="KW-0812">Transmembrane</keyword>
<sequence length="219" mass="24311">MILTLQGIVLLSTVVITILSAVLAFFLTLKYIKLKSKNYLFWSLGLWLFTVGVVLEVLFAFGLYSEVMIDSYLTIVALLVEALALGSVQFLGKTVKKIYYIYAVITTIVIIASFLFVRVGDVIANYVVFGLLPILTTVVSSIITFPAAAIIIVSAYLTIRLSRAYTDKNVRRHKNLQMSSIIAGVVVVSIAGTLYIAAYPELLYWSEFFGILLLWLGFI</sequence>